<keyword evidence="3" id="KW-0378">Hydrolase</keyword>
<dbReference type="EC" id="3.2.1.103" evidence="3"/>
<organism evidence="3">
    <name type="scientific">gut metagenome</name>
    <dbReference type="NCBI Taxonomy" id="749906"/>
    <lineage>
        <taxon>unclassified sequences</taxon>
        <taxon>metagenomes</taxon>
        <taxon>organismal metagenomes</taxon>
    </lineage>
</organism>
<dbReference type="PROSITE" id="PS51762">
    <property type="entry name" value="GH16_2"/>
    <property type="match status" value="1"/>
</dbReference>
<dbReference type="PANTHER" id="PTHR10963:SF55">
    <property type="entry name" value="GLYCOSIDE HYDROLASE FAMILY 16 PROTEIN"/>
    <property type="match status" value="1"/>
</dbReference>
<gene>
    <name evidence="3" type="ORF">EVA_09752</name>
</gene>
<dbReference type="InterPro" id="IPR000757">
    <property type="entry name" value="Beta-glucanase-like"/>
</dbReference>
<dbReference type="EMBL" id="AMCI01002666">
    <property type="protein sequence ID" value="EJX02139.1"/>
    <property type="molecule type" value="Genomic_DNA"/>
</dbReference>
<evidence type="ECO:0000259" key="2">
    <source>
        <dbReference type="PROSITE" id="PS51762"/>
    </source>
</evidence>
<dbReference type="InterPro" id="IPR013320">
    <property type="entry name" value="ConA-like_dom_sf"/>
</dbReference>
<evidence type="ECO:0000256" key="1">
    <source>
        <dbReference type="ARBA" id="ARBA00006865"/>
    </source>
</evidence>
<dbReference type="GO" id="GO:0033930">
    <property type="term" value="F:keratan-sulfate endo-1,4-beta-galactosidase activity"/>
    <property type="evidence" value="ECO:0007669"/>
    <property type="project" value="UniProtKB-EC"/>
</dbReference>
<dbReference type="SUPFAM" id="SSF49899">
    <property type="entry name" value="Concanavalin A-like lectins/glucanases"/>
    <property type="match status" value="1"/>
</dbReference>
<dbReference type="CDD" id="cd08023">
    <property type="entry name" value="GH16_laminarinase_like"/>
    <property type="match status" value="1"/>
</dbReference>
<name>J9G5K6_9ZZZZ</name>
<feature type="domain" description="GH16" evidence="2">
    <location>
        <begin position="692"/>
        <end position="962"/>
    </location>
</feature>
<dbReference type="GO" id="GO:0005975">
    <property type="term" value="P:carbohydrate metabolic process"/>
    <property type="evidence" value="ECO:0007669"/>
    <property type="project" value="InterPro"/>
</dbReference>
<accession>J9G5K6</accession>
<dbReference type="PANTHER" id="PTHR10963">
    <property type="entry name" value="GLYCOSYL HYDROLASE-RELATED"/>
    <property type="match status" value="1"/>
</dbReference>
<reference evidence="3" key="1">
    <citation type="journal article" date="2012" name="PLoS ONE">
        <title>Gene sets for utilization of primary and secondary nutrition supplies in the distal gut of endangered iberian lynx.</title>
        <authorList>
            <person name="Alcaide M."/>
            <person name="Messina E."/>
            <person name="Richter M."/>
            <person name="Bargiela R."/>
            <person name="Peplies J."/>
            <person name="Huws S.A."/>
            <person name="Newbold C.J."/>
            <person name="Golyshin P.N."/>
            <person name="Simon M.A."/>
            <person name="Lopez G."/>
            <person name="Yakimov M.M."/>
            <person name="Ferrer M."/>
        </authorList>
    </citation>
    <scope>NUCLEOTIDE SEQUENCE</scope>
</reference>
<evidence type="ECO:0000313" key="3">
    <source>
        <dbReference type="EMBL" id="EJX02139.1"/>
    </source>
</evidence>
<dbReference type="InterPro" id="IPR050546">
    <property type="entry name" value="Glycosyl_Hydrlase_16"/>
</dbReference>
<protein>
    <submittedName>
        <fullName evidence="3">Protein containing Glycoside hydrolase, family 16 domain protein</fullName>
        <ecNumber evidence="3">3.2.1.103</ecNumber>
    </submittedName>
</protein>
<dbReference type="Pfam" id="PF00722">
    <property type="entry name" value="Glyco_hydro_16"/>
    <property type="match status" value="1"/>
</dbReference>
<dbReference type="Gene3D" id="2.60.120.200">
    <property type="match status" value="1"/>
</dbReference>
<sequence>MLEVAPNASGKVLAFQRSRFASNTFGARIDLKNTFELTKDLKYVHVLIHKPKEGRVMLIGLGKRKERAGQSPEAEQFWALSTSKVTAGVWCDAVFPIKGAGGIDIHSLVVVPDCESTHDLAQDFAVYIDDIVINNDAASRIVRGEYIVNVDENQTYTRNDRHLDGIALNGSADGNQQVAIPAPRKVYTKSLDNVLKAKAGETLTPVFQYTGNWMNGFVYLDMDQNGRFDVQVNENGTIPAGSEILTYSHLDGHNSKGETISNANVLNPPAFTLPKDLPNGIYRLRYKVDWSSADPAGRTGASNGMLDNGGAICDVLLNVHGDYCNVNDANRNGEVLAENGDKLVKYQVPFGKPFTIKMNPENGFTYDGIRLRHGYNLAGDSLVHGNLQYREVVIPAYLFKDDKFTIPAEYMDGDIEIEGLFIEISGDTGKPQSEEYALNFDKQTLRQSSDCQLSSVSFRADKGGSTSWGLNSKDSTVYRSLLNKEVSVVPGDVVKITPNCKGNGLHYYLYVDLNNDGYFTPMLKDKGEFSLSSELVSYSFYKGYNSLGEEIESPATVAMNKMPSFRISEFMPLGVYRARLKVDYDNIDPAGQWEEGEGQQIASNGGYIVDFLLNVHAEKHPVTVVSTHGSIHGPGNTGVPAAVRPFTSLPVVPYAAATGYAADSLIIKHGHNLDGPQYVHGNRQWSEYVVKARSYTIPKDSVNGDMHLTVHFNKGERAVYELVFSDEFNGADGSQPDASKWSRCPRQGSTWNRWLSDSEEVVYLKDGNLVTRAIPNPDQKNDPVPMITGGIQSKKKFGFTYGKVECRAKINTWTGTFPAIWMMPEDQRGGWPDCGEIDIFECIDNEGRSYHTVHSNWTYDLNQKNNPRSSFSVPVDFDRYHTYGFEWNDKQLRWYVDGKQVASYSKSTNPDHLSQGQWPFDKHFYLILNQSVGNGSWAAHADVNHTYEFFIDWVRVYQKKGMENTDGLVGIHDVNADDNFEATVVKGGIKLQTATSTLVKVYDLQGCCLYAQNVDGTAFVRLNTGVYIVNSKKVLVY</sequence>
<proteinExistence type="inferred from homology"/>
<keyword evidence="3" id="KW-0326">Glycosidase</keyword>
<dbReference type="AlphaFoldDB" id="J9G5K6"/>
<comment type="similarity">
    <text evidence="1">Belongs to the glycosyl hydrolase 16 family.</text>
</comment>
<comment type="caution">
    <text evidence="3">The sequence shown here is derived from an EMBL/GenBank/DDBJ whole genome shotgun (WGS) entry which is preliminary data.</text>
</comment>